<evidence type="ECO:0000259" key="3">
    <source>
        <dbReference type="Pfam" id="PF00144"/>
    </source>
</evidence>
<dbReference type="Proteomes" id="UP001244011">
    <property type="component" value="Unassembled WGS sequence"/>
</dbReference>
<evidence type="ECO:0000256" key="1">
    <source>
        <dbReference type="ARBA" id="ARBA00038473"/>
    </source>
</evidence>
<dbReference type="InterPro" id="IPR058664">
    <property type="entry name" value="ARB_00930-like_C"/>
</dbReference>
<dbReference type="InterPro" id="IPR012338">
    <property type="entry name" value="Beta-lactam/transpept-like"/>
</dbReference>
<dbReference type="PANTHER" id="PTHR22935:SF95">
    <property type="entry name" value="BETA-LACTAMASE-LIKE 1-RELATED"/>
    <property type="match status" value="1"/>
</dbReference>
<reference evidence="5" key="1">
    <citation type="submission" date="2023-06" db="EMBL/GenBank/DDBJ databases">
        <title>Genome-scale phylogeny and comparative genomics of the fungal order Sordariales.</title>
        <authorList>
            <consortium name="Lawrence Berkeley National Laboratory"/>
            <person name="Hensen N."/>
            <person name="Bonometti L."/>
            <person name="Westerberg I."/>
            <person name="Brannstrom I.O."/>
            <person name="Guillou S."/>
            <person name="Cros-Aarteil S."/>
            <person name="Calhoun S."/>
            <person name="Haridas S."/>
            <person name="Kuo A."/>
            <person name="Mondo S."/>
            <person name="Pangilinan J."/>
            <person name="Riley R."/>
            <person name="Labutti K."/>
            <person name="Andreopoulos B."/>
            <person name="Lipzen A."/>
            <person name="Chen C."/>
            <person name="Yanf M."/>
            <person name="Daum C."/>
            <person name="Ng V."/>
            <person name="Clum A."/>
            <person name="Steindorff A."/>
            <person name="Ohm R."/>
            <person name="Martin F."/>
            <person name="Silar P."/>
            <person name="Natvig D."/>
            <person name="Lalanne C."/>
            <person name="Gautier V."/>
            <person name="Ament-Velasquez S.L."/>
            <person name="Kruys A."/>
            <person name="Hutchinson M.I."/>
            <person name="Powell A.J."/>
            <person name="Barry K."/>
            <person name="Miller A.N."/>
            <person name="Grigoriev I.V."/>
            <person name="Debuchy R."/>
            <person name="Gladieux P."/>
            <person name="Thoren M.H."/>
            <person name="Johannesson H."/>
        </authorList>
    </citation>
    <scope>NUCLEOTIDE SEQUENCE</scope>
    <source>
        <strain evidence="5">8032-3</strain>
    </source>
</reference>
<sequence>MSSLTRLAVALAAWLLVPSASCKACPPLGPVLPPPQAPSRSEAVKSAVQNLASGLDAQFTSKFKATGLSIGVKSIHEDEQLFSYHFTPPVLSGLGGSASIDENTIYRVGSLSKMFPALAALQSSSINMDDSVLKYIPELRNATGTDPTNTSPWEDITVGSLANHLSGLATDTAMDLAIFPAPWTDMGLPNIAKGTGPECSGLPGTKACTRQNLINDLKRRPPVYLPYTSPVYSNVGFAILALVIEAATGKPFEDVIRTGIYDVVGMESTSFDGPVKAFLERGFVPMGEPTWNVTLGVFEAAGGMFSNTVDLLAFAEGILTNSFLSPRRTRQWLKPDTHTSSWGSSVGAPWEILRSDTITADGRLIDVFTKSGDLGLYHAYLALIPDYDIVISILTGGVEVSTDQYANTKIFSAVVEALIPAVEQAGREEASSAGGLVGTYTDTSTGSSITLELDAGPGLLITNFTVRGFDVLNHATQYSLSSGTSSTDDVFIEGRMYPTNLVAKQSGDNQTERTAWRTVFDTMTEEEKTELEGQLFFKNGSCLSWFELDRAAYNFLSLWDFVFVRGADGRIKAIQNPAFNVTMTKVSKCHKG</sequence>
<organism evidence="5 6">
    <name type="scientific">Phialemonium atrogriseum</name>
    <dbReference type="NCBI Taxonomy" id="1093897"/>
    <lineage>
        <taxon>Eukaryota</taxon>
        <taxon>Fungi</taxon>
        <taxon>Dikarya</taxon>
        <taxon>Ascomycota</taxon>
        <taxon>Pezizomycotina</taxon>
        <taxon>Sordariomycetes</taxon>
        <taxon>Sordariomycetidae</taxon>
        <taxon>Cephalothecales</taxon>
        <taxon>Cephalothecaceae</taxon>
        <taxon>Phialemonium</taxon>
    </lineage>
</organism>
<feature type="domain" description="Beta-lactamase-related" evidence="3">
    <location>
        <begin position="94"/>
        <end position="412"/>
    </location>
</feature>
<dbReference type="InterPro" id="IPR001466">
    <property type="entry name" value="Beta-lactam-related"/>
</dbReference>
<dbReference type="AlphaFoldDB" id="A0AAJ0BUM4"/>
<gene>
    <name evidence="5" type="ORF">QBC33DRAFT_547755</name>
</gene>
<name>A0AAJ0BUM4_9PEZI</name>
<dbReference type="InterPro" id="IPR051478">
    <property type="entry name" value="Beta-lactamase-like_AB/R"/>
</dbReference>
<dbReference type="Pfam" id="PF00144">
    <property type="entry name" value="Beta-lactamase"/>
    <property type="match status" value="1"/>
</dbReference>
<evidence type="ECO:0000313" key="5">
    <source>
        <dbReference type="EMBL" id="KAK1764312.1"/>
    </source>
</evidence>
<proteinExistence type="inferred from homology"/>
<feature type="chain" id="PRO_5042567758" evidence="2">
    <location>
        <begin position="25"/>
        <end position="592"/>
    </location>
</feature>
<evidence type="ECO:0000256" key="2">
    <source>
        <dbReference type="SAM" id="SignalP"/>
    </source>
</evidence>
<comment type="similarity">
    <text evidence="1">Belongs to the beta-lactamase family.</text>
</comment>
<accession>A0AAJ0BUM4</accession>
<dbReference type="SUPFAM" id="SSF56601">
    <property type="entry name" value="beta-lactamase/transpeptidase-like"/>
    <property type="match status" value="1"/>
</dbReference>
<comment type="caution">
    <text evidence="5">The sequence shown here is derived from an EMBL/GenBank/DDBJ whole genome shotgun (WGS) entry which is preliminary data.</text>
</comment>
<dbReference type="RefSeq" id="XP_060280525.1">
    <property type="nucleotide sequence ID" value="XM_060428773.1"/>
</dbReference>
<dbReference type="PANTHER" id="PTHR22935">
    <property type="entry name" value="PENICILLIN-BINDING PROTEIN"/>
    <property type="match status" value="1"/>
</dbReference>
<dbReference type="Pfam" id="PF26335">
    <property type="entry name" value="ARB_00930_C"/>
    <property type="match status" value="1"/>
</dbReference>
<dbReference type="GeneID" id="85311960"/>
<keyword evidence="2" id="KW-0732">Signal</keyword>
<dbReference type="EMBL" id="MU839021">
    <property type="protein sequence ID" value="KAK1764312.1"/>
    <property type="molecule type" value="Genomic_DNA"/>
</dbReference>
<evidence type="ECO:0000313" key="6">
    <source>
        <dbReference type="Proteomes" id="UP001244011"/>
    </source>
</evidence>
<feature type="signal peptide" evidence="2">
    <location>
        <begin position="1"/>
        <end position="24"/>
    </location>
</feature>
<feature type="domain" description="Beta-lactamase-like ARB-00930-like C-terminal" evidence="4">
    <location>
        <begin position="434"/>
        <end position="586"/>
    </location>
</feature>
<evidence type="ECO:0000259" key="4">
    <source>
        <dbReference type="Pfam" id="PF26335"/>
    </source>
</evidence>
<protein>
    <submittedName>
        <fullName evidence="5">Beta-lactamase/transpeptidase-like protein</fullName>
    </submittedName>
</protein>
<keyword evidence="6" id="KW-1185">Reference proteome</keyword>
<dbReference type="Gene3D" id="3.40.710.10">
    <property type="entry name" value="DD-peptidase/beta-lactamase superfamily"/>
    <property type="match status" value="1"/>
</dbReference>